<sequence length="457" mass="50401">MTIDKPRLRVRNLPENALHVCLACGDAKPRGSVSALRKKGWLQVLDSADTPRAWTCPACPEVGEPIQRAVTKAGVVRFRTIMTLPSGKQQWRTWNTLVEARAHVAKVRAGIEAGEDVGTKAETVEALCERWLKGKRKVRPVTREGYYFALRPVVRRLGQRQVGSLRLNDVRGLIDWMETEGASTGKALGAPGIRAAMIAFAQVLDLAVAEKVLDANPARDKTVELPSVRGRAGFGNLEWWEWDTLLQFRDTADADPYAALWRLTLTGLTRADICGLRWSDVDLDAGTVTVSQGRVSLQGQRFIEANEGQRSIIGEPKSGQRWRTVEPDRLHPGTMALLRALKARQAADRLKAGTAYDTSHDLVLVDALGAPVRPEWYSDRFRHLCDDAGVKRIHLHSCRHSLAKRMDDLRVPMAARAALLGHRVDVHLSTYLPSATSTGTNDALDLLGSGTRQSAAE</sequence>
<evidence type="ECO:0000313" key="4">
    <source>
        <dbReference type="EMBL" id="GGM84167.1"/>
    </source>
</evidence>
<dbReference type="Gene3D" id="1.10.150.130">
    <property type="match status" value="1"/>
</dbReference>
<dbReference type="SUPFAM" id="SSF56349">
    <property type="entry name" value="DNA breaking-rejoining enzymes"/>
    <property type="match status" value="1"/>
</dbReference>
<proteinExistence type="predicted"/>
<dbReference type="Pfam" id="PF00589">
    <property type="entry name" value="Phage_integrase"/>
    <property type="match status" value="1"/>
</dbReference>
<evidence type="ECO:0000259" key="3">
    <source>
        <dbReference type="PROSITE" id="PS51898"/>
    </source>
</evidence>
<dbReference type="InterPro" id="IPR002104">
    <property type="entry name" value="Integrase_catalytic"/>
</dbReference>
<gene>
    <name evidence="4" type="ORF">GCM10009721_06110</name>
</gene>
<dbReference type="InterPro" id="IPR011010">
    <property type="entry name" value="DNA_brk_join_enz"/>
</dbReference>
<dbReference type="EMBL" id="BMNZ01000001">
    <property type="protein sequence ID" value="GGM84167.1"/>
    <property type="molecule type" value="Genomic_DNA"/>
</dbReference>
<dbReference type="Gene3D" id="1.10.443.10">
    <property type="entry name" value="Intergrase catalytic core"/>
    <property type="match status" value="1"/>
</dbReference>
<accession>A0ABQ2HLX9</accession>
<keyword evidence="1" id="KW-0238">DNA-binding</keyword>
<organism evidence="4 5">
    <name type="scientific">Terrabacter tumescens</name>
    <dbReference type="NCBI Taxonomy" id="60443"/>
    <lineage>
        <taxon>Bacteria</taxon>
        <taxon>Bacillati</taxon>
        <taxon>Actinomycetota</taxon>
        <taxon>Actinomycetes</taxon>
        <taxon>Micrococcales</taxon>
        <taxon>Intrasporangiaceae</taxon>
        <taxon>Terrabacter</taxon>
    </lineage>
</organism>
<evidence type="ECO:0000256" key="2">
    <source>
        <dbReference type="ARBA" id="ARBA00023172"/>
    </source>
</evidence>
<comment type="caution">
    <text evidence="4">The sequence shown here is derived from an EMBL/GenBank/DDBJ whole genome shotgun (WGS) entry which is preliminary data.</text>
</comment>
<keyword evidence="2" id="KW-0233">DNA recombination</keyword>
<dbReference type="PROSITE" id="PS51898">
    <property type="entry name" value="TYR_RECOMBINASE"/>
    <property type="match status" value="1"/>
</dbReference>
<evidence type="ECO:0000256" key="1">
    <source>
        <dbReference type="ARBA" id="ARBA00023125"/>
    </source>
</evidence>
<dbReference type="InterPro" id="IPR010998">
    <property type="entry name" value="Integrase_recombinase_N"/>
</dbReference>
<feature type="domain" description="Tyr recombinase" evidence="3">
    <location>
        <begin position="235"/>
        <end position="445"/>
    </location>
</feature>
<dbReference type="Proteomes" id="UP000623461">
    <property type="component" value="Unassembled WGS sequence"/>
</dbReference>
<keyword evidence="5" id="KW-1185">Reference proteome</keyword>
<name>A0ABQ2HLX9_9MICO</name>
<reference evidence="5" key="1">
    <citation type="journal article" date="2019" name="Int. J. Syst. Evol. Microbiol.">
        <title>The Global Catalogue of Microorganisms (GCM) 10K type strain sequencing project: providing services to taxonomists for standard genome sequencing and annotation.</title>
        <authorList>
            <consortium name="The Broad Institute Genomics Platform"/>
            <consortium name="The Broad Institute Genome Sequencing Center for Infectious Disease"/>
            <person name="Wu L."/>
            <person name="Ma J."/>
        </authorList>
    </citation>
    <scope>NUCLEOTIDE SEQUENCE [LARGE SCALE GENOMIC DNA]</scope>
    <source>
        <strain evidence="5">JCM 1365</strain>
    </source>
</reference>
<protein>
    <recommendedName>
        <fullName evidence="3">Tyr recombinase domain-containing protein</fullName>
    </recommendedName>
</protein>
<dbReference type="InterPro" id="IPR013762">
    <property type="entry name" value="Integrase-like_cat_sf"/>
</dbReference>
<evidence type="ECO:0000313" key="5">
    <source>
        <dbReference type="Proteomes" id="UP000623461"/>
    </source>
</evidence>